<accession>A0ABV6NLL3</accession>
<evidence type="ECO:0000313" key="2">
    <source>
        <dbReference type="Proteomes" id="UP001589833"/>
    </source>
</evidence>
<reference evidence="1 2" key="1">
    <citation type="submission" date="2024-09" db="EMBL/GenBank/DDBJ databases">
        <authorList>
            <person name="Sun Q."/>
            <person name="Mori K."/>
        </authorList>
    </citation>
    <scope>NUCLEOTIDE SEQUENCE [LARGE SCALE GENOMIC DNA]</scope>
    <source>
        <strain evidence="1 2">NCAIM B.02301</strain>
    </source>
</reference>
<dbReference type="RefSeq" id="WP_273842232.1">
    <property type="nucleotide sequence ID" value="NZ_JAQQWT010000005.1"/>
</dbReference>
<sequence>MSSLDTRFLLEDINETAEYISTILEKSVIIENKNFELIAYSSPDHSHFDSTQQKNILSKKCPVFIIERLEIEGIVQQLETKNDPIRVEPIEEVGLYQRVVISVKHNKQTIGYMGA</sequence>
<organism evidence="1 2">
    <name type="scientific">Halalkalibacter alkalisediminis</name>
    <dbReference type="NCBI Taxonomy" id="935616"/>
    <lineage>
        <taxon>Bacteria</taxon>
        <taxon>Bacillati</taxon>
        <taxon>Bacillota</taxon>
        <taxon>Bacilli</taxon>
        <taxon>Bacillales</taxon>
        <taxon>Bacillaceae</taxon>
        <taxon>Halalkalibacter</taxon>
    </lineage>
</organism>
<dbReference type="EMBL" id="JBHLTR010000054">
    <property type="protein sequence ID" value="MFC0561003.1"/>
    <property type="molecule type" value="Genomic_DNA"/>
</dbReference>
<keyword evidence="2" id="KW-1185">Reference proteome</keyword>
<gene>
    <name evidence="1" type="ORF">ACFFH4_18825</name>
</gene>
<name>A0ABV6NLL3_9BACI</name>
<evidence type="ECO:0000313" key="1">
    <source>
        <dbReference type="EMBL" id="MFC0561003.1"/>
    </source>
</evidence>
<comment type="caution">
    <text evidence="1">The sequence shown here is derived from an EMBL/GenBank/DDBJ whole genome shotgun (WGS) entry which is preliminary data.</text>
</comment>
<proteinExistence type="predicted"/>
<dbReference type="Proteomes" id="UP001589833">
    <property type="component" value="Unassembled WGS sequence"/>
</dbReference>
<protein>
    <submittedName>
        <fullName evidence="1">Uncharacterized protein</fullName>
    </submittedName>
</protein>